<gene>
    <name evidence="4" type="primary">dsx-L</name>
    <name evidence="4" type="ORF">Hamer_G008713</name>
</gene>
<keyword evidence="5" id="KW-1185">Reference proteome</keyword>
<dbReference type="InterPro" id="IPR001275">
    <property type="entry name" value="DM_DNA-bd"/>
</dbReference>
<dbReference type="InterPro" id="IPR026607">
    <property type="entry name" value="DMRT"/>
</dbReference>
<feature type="DNA-binding region" description="DM" evidence="1">
    <location>
        <begin position="154"/>
        <end position="202"/>
    </location>
</feature>
<dbReference type="GO" id="GO:0046872">
    <property type="term" value="F:metal ion binding"/>
    <property type="evidence" value="ECO:0007669"/>
    <property type="project" value="UniProtKB-KW"/>
</dbReference>
<protein>
    <submittedName>
        <fullName evidence="4">Doublesex-like</fullName>
    </submittedName>
</protein>
<dbReference type="AlphaFoldDB" id="A0A8J5T7H3"/>
<reference evidence="4" key="1">
    <citation type="journal article" date="2021" name="Sci. Adv.">
        <title>The American lobster genome reveals insights on longevity, neural, and immune adaptations.</title>
        <authorList>
            <person name="Polinski J.M."/>
            <person name="Zimin A.V."/>
            <person name="Clark K.F."/>
            <person name="Kohn A.B."/>
            <person name="Sadowski N."/>
            <person name="Timp W."/>
            <person name="Ptitsyn A."/>
            <person name="Khanna P."/>
            <person name="Romanova D.Y."/>
            <person name="Williams P."/>
            <person name="Greenwood S.J."/>
            <person name="Moroz L.L."/>
            <person name="Walt D.R."/>
            <person name="Bodnar A.G."/>
        </authorList>
    </citation>
    <scope>NUCLEOTIDE SEQUENCE</scope>
    <source>
        <strain evidence="4">GMGI-L3</strain>
    </source>
</reference>
<dbReference type="Proteomes" id="UP000747542">
    <property type="component" value="Unassembled WGS sequence"/>
</dbReference>
<evidence type="ECO:0000259" key="3">
    <source>
        <dbReference type="PROSITE" id="PS50809"/>
    </source>
</evidence>
<evidence type="ECO:0000313" key="4">
    <source>
        <dbReference type="EMBL" id="KAG7173176.1"/>
    </source>
</evidence>
<sequence length="296" mass="31961">MAMAPKKKIDFFNGGRGVDRNEPFCEQDPRRQLARPEVVPESYGYGGDCGRYPPSSPGGYMPPNSPSVHQYHSDYPHPSSPTGQQYHSDFHHPTTSRSQSPTAYDIGQEGYTSSGGYPPNSPSDFGGSSGVDGTAGPSSPADNDSRKKKRKQQCRLCANHGAYVQVKGHKWYCPYRENHTCEKCTITKKRQFYMAEQQKLTREQQQTAQRGGTLGGCGIVGGSGGGSGGGVVGGGASEAPCNIPSGVPMETTQAPRQTGAPTDFPRLAELVRETSNIINEDFFAMIDKVVRPKAQH</sequence>
<dbReference type="PANTHER" id="PTHR12322:SF53">
    <property type="entry name" value="DOUBLESEX-MAB RELATED 11E"/>
    <property type="match status" value="1"/>
</dbReference>
<comment type="caution">
    <text evidence="4">The sequence shown here is derived from an EMBL/GenBank/DDBJ whole genome shotgun (WGS) entry which is preliminary data.</text>
</comment>
<dbReference type="PANTHER" id="PTHR12322">
    <property type="entry name" value="DOUBLESEX AND MAB-3 RELATED TRANSCRIPTION FACTOR DMRT"/>
    <property type="match status" value="1"/>
</dbReference>
<evidence type="ECO:0000256" key="1">
    <source>
        <dbReference type="PROSITE-ProRule" id="PRU00070"/>
    </source>
</evidence>
<proteinExistence type="predicted"/>
<keyword evidence="1" id="KW-0539">Nucleus</keyword>
<dbReference type="PROSITE" id="PS50809">
    <property type="entry name" value="DM_2"/>
    <property type="match status" value="1"/>
</dbReference>
<dbReference type="Pfam" id="PF00751">
    <property type="entry name" value="DM"/>
    <property type="match status" value="1"/>
</dbReference>
<keyword evidence="1" id="KW-0862">Zinc</keyword>
<dbReference type="GO" id="GO:0000981">
    <property type="term" value="F:DNA-binding transcription factor activity, RNA polymerase II-specific"/>
    <property type="evidence" value="ECO:0007669"/>
    <property type="project" value="TreeGrafter"/>
</dbReference>
<comment type="subcellular location">
    <subcellularLocation>
        <location evidence="1">Nucleus</location>
    </subcellularLocation>
</comment>
<dbReference type="OrthoDB" id="5842031at2759"/>
<dbReference type="GO" id="GO:0005634">
    <property type="term" value="C:nucleus"/>
    <property type="evidence" value="ECO:0007669"/>
    <property type="project" value="UniProtKB-SubCell"/>
</dbReference>
<organism evidence="4 5">
    <name type="scientific">Homarus americanus</name>
    <name type="common">American lobster</name>
    <dbReference type="NCBI Taxonomy" id="6706"/>
    <lineage>
        <taxon>Eukaryota</taxon>
        <taxon>Metazoa</taxon>
        <taxon>Ecdysozoa</taxon>
        <taxon>Arthropoda</taxon>
        <taxon>Crustacea</taxon>
        <taxon>Multicrustacea</taxon>
        <taxon>Malacostraca</taxon>
        <taxon>Eumalacostraca</taxon>
        <taxon>Eucarida</taxon>
        <taxon>Decapoda</taxon>
        <taxon>Pleocyemata</taxon>
        <taxon>Astacidea</taxon>
        <taxon>Nephropoidea</taxon>
        <taxon>Nephropidae</taxon>
        <taxon>Homarus</taxon>
    </lineage>
</organism>
<feature type="compositionally biased region" description="Polar residues" evidence="2">
    <location>
        <begin position="80"/>
        <end position="102"/>
    </location>
</feature>
<name>A0A8J5T7H3_HOMAM</name>
<accession>A0A8J5T7H3</accession>
<feature type="domain" description="DM" evidence="3">
    <location>
        <begin position="154"/>
        <end position="202"/>
    </location>
</feature>
<feature type="region of interest" description="Disordered" evidence="2">
    <location>
        <begin position="1"/>
        <end position="148"/>
    </location>
</feature>
<evidence type="ECO:0000313" key="5">
    <source>
        <dbReference type="Proteomes" id="UP000747542"/>
    </source>
</evidence>
<keyword evidence="1" id="KW-0238">DNA-binding</keyword>
<feature type="compositionally biased region" description="Basic and acidic residues" evidence="2">
    <location>
        <begin position="17"/>
        <end position="31"/>
    </location>
</feature>
<keyword evidence="1" id="KW-0479">Metal-binding</keyword>
<dbReference type="SMART" id="SM00301">
    <property type="entry name" value="DM"/>
    <property type="match status" value="1"/>
</dbReference>
<evidence type="ECO:0000256" key="2">
    <source>
        <dbReference type="SAM" id="MobiDB-lite"/>
    </source>
</evidence>
<dbReference type="GO" id="GO:0007548">
    <property type="term" value="P:sex differentiation"/>
    <property type="evidence" value="ECO:0007669"/>
    <property type="project" value="TreeGrafter"/>
</dbReference>
<dbReference type="GO" id="GO:0000978">
    <property type="term" value="F:RNA polymerase II cis-regulatory region sequence-specific DNA binding"/>
    <property type="evidence" value="ECO:0007669"/>
    <property type="project" value="TreeGrafter"/>
</dbReference>
<dbReference type="EMBL" id="JAHLQT010010178">
    <property type="protein sequence ID" value="KAG7173176.1"/>
    <property type="molecule type" value="Genomic_DNA"/>
</dbReference>